<feature type="domain" description="ABC transmembrane type-1" evidence="11">
    <location>
        <begin position="122"/>
        <end position="249"/>
    </location>
</feature>
<dbReference type="GO" id="GO:0140359">
    <property type="term" value="F:ABC-type transporter activity"/>
    <property type="evidence" value="ECO:0007669"/>
    <property type="project" value="InterPro"/>
</dbReference>
<keyword evidence="2" id="KW-0813">Transport</keyword>
<dbReference type="Proteomes" id="UP000237271">
    <property type="component" value="Unassembled WGS sequence"/>
</dbReference>
<proteinExistence type="predicted"/>
<evidence type="ECO:0000256" key="2">
    <source>
        <dbReference type="ARBA" id="ARBA00022448"/>
    </source>
</evidence>
<dbReference type="PROSITE" id="PS50929">
    <property type="entry name" value="ABC_TM1F"/>
    <property type="match status" value="1"/>
</dbReference>
<reference evidence="12 13" key="1">
    <citation type="journal article" date="2017" name="Genome Biol. Evol.">
        <title>Phytophthora megakarya and P. palmivora, closely related causal agents of cacao black pod rot, underwent increases in genome sizes and gene numbers by different mechanisms.</title>
        <authorList>
            <person name="Ali S.S."/>
            <person name="Shao J."/>
            <person name="Lary D.J."/>
            <person name="Kronmiller B."/>
            <person name="Shen D."/>
            <person name="Strem M.D."/>
            <person name="Amoako-Attah I."/>
            <person name="Akrofi A.Y."/>
            <person name="Begoude B.A."/>
            <person name="Ten Hoopen G.M."/>
            <person name="Coulibaly K."/>
            <person name="Kebe B.I."/>
            <person name="Melnick R.L."/>
            <person name="Guiltinan M.J."/>
            <person name="Tyler B.M."/>
            <person name="Meinhardt L.W."/>
            <person name="Bailey B.A."/>
        </authorList>
    </citation>
    <scope>NUCLEOTIDE SEQUENCE [LARGE SCALE GENOMIC DNA]</scope>
    <source>
        <strain evidence="13">sbr112.9</strain>
    </source>
</reference>
<feature type="transmembrane region" description="Helical" evidence="10">
    <location>
        <begin position="122"/>
        <end position="142"/>
    </location>
</feature>
<dbReference type="GO" id="GO:0012505">
    <property type="term" value="C:endomembrane system"/>
    <property type="evidence" value="ECO:0007669"/>
    <property type="project" value="UniProtKB-SubCell"/>
</dbReference>
<dbReference type="Gene3D" id="1.20.1560.10">
    <property type="entry name" value="ABC transporter type 1, transmembrane domain"/>
    <property type="match status" value="1"/>
</dbReference>
<dbReference type="GO" id="GO:0005524">
    <property type="term" value="F:ATP binding"/>
    <property type="evidence" value="ECO:0007669"/>
    <property type="project" value="UniProtKB-KW"/>
</dbReference>
<accession>A0A2P4XR16</accession>
<evidence type="ECO:0000256" key="10">
    <source>
        <dbReference type="SAM" id="Phobius"/>
    </source>
</evidence>
<dbReference type="SUPFAM" id="SSF90123">
    <property type="entry name" value="ABC transporter transmembrane region"/>
    <property type="match status" value="1"/>
</dbReference>
<organism evidence="12 13">
    <name type="scientific">Phytophthora palmivora</name>
    <dbReference type="NCBI Taxonomy" id="4796"/>
    <lineage>
        <taxon>Eukaryota</taxon>
        <taxon>Sar</taxon>
        <taxon>Stramenopiles</taxon>
        <taxon>Oomycota</taxon>
        <taxon>Peronosporomycetes</taxon>
        <taxon>Peronosporales</taxon>
        <taxon>Peronosporaceae</taxon>
        <taxon>Phytophthora</taxon>
    </lineage>
</organism>
<dbReference type="AlphaFoldDB" id="A0A2P4XR16"/>
<comment type="subcellular location">
    <subcellularLocation>
        <location evidence="1">Endomembrane system</location>
        <topology evidence="1">Multi-pass membrane protein</topology>
    </subcellularLocation>
</comment>
<evidence type="ECO:0000256" key="8">
    <source>
        <dbReference type="ARBA" id="ARBA00023136"/>
    </source>
</evidence>
<dbReference type="EMBL" id="NCKW01008466">
    <property type="protein sequence ID" value="POM68008.1"/>
    <property type="molecule type" value="Genomic_DNA"/>
</dbReference>
<keyword evidence="7 10" id="KW-1133">Transmembrane helix</keyword>
<dbReference type="OrthoDB" id="168146at2759"/>
<dbReference type="PANTHER" id="PTHR24223">
    <property type="entry name" value="ATP-BINDING CASSETTE SUB-FAMILY C"/>
    <property type="match status" value="1"/>
</dbReference>
<evidence type="ECO:0000256" key="9">
    <source>
        <dbReference type="SAM" id="MobiDB-lite"/>
    </source>
</evidence>
<evidence type="ECO:0000256" key="4">
    <source>
        <dbReference type="ARBA" id="ARBA00022737"/>
    </source>
</evidence>
<keyword evidence="4" id="KW-0677">Repeat</keyword>
<keyword evidence="13" id="KW-1185">Reference proteome</keyword>
<feature type="region of interest" description="Disordered" evidence="9">
    <location>
        <begin position="1"/>
        <end position="25"/>
    </location>
</feature>
<dbReference type="GO" id="GO:0016020">
    <property type="term" value="C:membrane"/>
    <property type="evidence" value="ECO:0007669"/>
    <property type="project" value="InterPro"/>
</dbReference>
<comment type="caution">
    <text evidence="12">The sequence shown here is derived from an EMBL/GenBank/DDBJ whole genome shotgun (WGS) entry which is preliminary data.</text>
</comment>
<dbReference type="InterPro" id="IPR050173">
    <property type="entry name" value="ABC_transporter_C-like"/>
</dbReference>
<evidence type="ECO:0000313" key="12">
    <source>
        <dbReference type="EMBL" id="POM68008.1"/>
    </source>
</evidence>
<evidence type="ECO:0000256" key="1">
    <source>
        <dbReference type="ARBA" id="ARBA00004127"/>
    </source>
</evidence>
<dbReference type="InterPro" id="IPR036640">
    <property type="entry name" value="ABC1_TM_sf"/>
</dbReference>
<evidence type="ECO:0000256" key="6">
    <source>
        <dbReference type="ARBA" id="ARBA00022840"/>
    </source>
</evidence>
<evidence type="ECO:0000256" key="5">
    <source>
        <dbReference type="ARBA" id="ARBA00022741"/>
    </source>
</evidence>
<feature type="non-terminal residue" evidence="12">
    <location>
        <position position="249"/>
    </location>
</feature>
<keyword evidence="3 10" id="KW-0812">Transmembrane</keyword>
<protein>
    <submittedName>
        <fullName evidence="12">Multidrug resistance-associated protein ABC Superfamily</fullName>
    </submittedName>
</protein>
<evidence type="ECO:0000259" key="11">
    <source>
        <dbReference type="PROSITE" id="PS50929"/>
    </source>
</evidence>
<dbReference type="InterPro" id="IPR011527">
    <property type="entry name" value="ABC1_TM_dom"/>
</dbReference>
<evidence type="ECO:0000313" key="13">
    <source>
        <dbReference type="Proteomes" id="UP000237271"/>
    </source>
</evidence>
<dbReference type="PANTHER" id="PTHR24223:SF443">
    <property type="entry name" value="MULTIDRUG-RESISTANCE LIKE PROTEIN 1, ISOFORM I"/>
    <property type="match status" value="1"/>
</dbReference>
<sequence length="249" mass="28176">MDSTHYIEVPPTPHTGSQGDNSRPKKLRLAERYAQEEPFRNRANPLQHASLASVLSAYWLQPLVSLGAQKILEKEDIWAVTPQDSCDVLYERFRHNYTPDKQELLNLPHVAMGFFKTFRRQIATIIANYCVYMTAMVLQPFIAKAILQFLEDEDNVFNINNGYVLVVLMVGVSFVGITCLNYGFFLSSRVGANMRAIAMDIVYRKALNLSCIARQAYTTGEITTLMSVDSERIFFAIINGPWILVAPLS</sequence>
<name>A0A2P4XR16_9STRA</name>
<keyword evidence="6" id="KW-0067">ATP-binding</keyword>
<keyword evidence="8 10" id="KW-0472">Membrane</keyword>
<gene>
    <name evidence="12" type="ORF">PHPALM_15884</name>
</gene>
<evidence type="ECO:0000256" key="3">
    <source>
        <dbReference type="ARBA" id="ARBA00022692"/>
    </source>
</evidence>
<evidence type="ECO:0000256" key="7">
    <source>
        <dbReference type="ARBA" id="ARBA00022989"/>
    </source>
</evidence>
<keyword evidence="5" id="KW-0547">Nucleotide-binding</keyword>
<feature type="transmembrane region" description="Helical" evidence="10">
    <location>
        <begin position="162"/>
        <end position="185"/>
    </location>
</feature>